<dbReference type="AlphaFoldDB" id="A0A8C9N6V3"/>
<reference evidence="3" key="1">
    <citation type="submission" date="2025-08" db="UniProtKB">
        <authorList>
            <consortium name="Ensembl"/>
        </authorList>
    </citation>
    <scope>IDENTIFICATION</scope>
</reference>
<dbReference type="GO" id="GO:0005886">
    <property type="term" value="C:plasma membrane"/>
    <property type="evidence" value="ECO:0007669"/>
    <property type="project" value="TreeGrafter"/>
</dbReference>
<dbReference type="Pfam" id="PF16209">
    <property type="entry name" value="PhoLip_ATPase_N"/>
    <property type="match status" value="1"/>
</dbReference>
<keyword evidence="1" id="KW-0812">Transmembrane</keyword>
<dbReference type="PANTHER" id="PTHR24092">
    <property type="entry name" value="PROBABLE PHOSPHOLIPID-TRANSPORTING ATPASE"/>
    <property type="match status" value="1"/>
</dbReference>
<dbReference type="GO" id="GO:0045332">
    <property type="term" value="P:phospholipid translocation"/>
    <property type="evidence" value="ECO:0007669"/>
    <property type="project" value="TreeGrafter"/>
</dbReference>
<keyword evidence="1" id="KW-1133">Transmembrane helix</keyword>
<name>A0A8C9N6V3_SERCA</name>
<proteinExistence type="predicted"/>
<organism evidence="3 4">
    <name type="scientific">Serinus canaria</name>
    <name type="common">Island canary</name>
    <name type="synonym">Fringilla canaria</name>
    <dbReference type="NCBI Taxonomy" id="9135"/>
    <lineage>
        <taxon>Eukaryota</taxon>
        <taxon>Metazoa</taxon>
        <taxon>Chordata</taxon>
        <taxon>Craniata</taxon>
        <taxon>Vertebrata</taxon>
        <taxon>Euteleostomi</taxon>
        <taxon>Archelosauria</taxon>
        <taxon>Archosauria</taxon>
        <taxon>Dinosauria</taxon>
        <taxon>Saurischia</taxon>
        <taxon>Theropoda</taxon>
        <taxon>Coelurosauria</taxon>
        <taxon>Aves</taxon>
        <taxon>Neognathae</taxon>
        <taxon>Neoaves</taxon>
        <taxon>Telluraves</taxon>
        <taxon>Australaves</taxon>
        <taxon>Passeriformes</taxon>
        <taxon>Passeroidea</taxon>
        <taxon>Fringillidae</taxon>
        <taxon>Carduelinae</taxon>
        <taxon>Serinus</taxon>
    </lineage>
</organism>
<keyword evidence="4" id="KW-1185">Reference proteome</keyword>
<dbReference type="InterPro" id="IPR032631">
    <property type="entry name" value="P-type_ATPase_N"/>
</dbReference>
<dbReference type="PANTHER" id="PTHR24092:SF79">
    <property type="entry name" value="PHOSPHOLIPID-TRANSPORTING ATPASE VB"/>
    <property type="match status" value="1"/>
</dbReference>
<sequence>MALSVDSAWCRWQRRGALSPSQALSESTPLLLSARARPKLCLNTWRIVLPDNGRQFLQWKDWKQASAAYSRNRIQTTKYTWFTFLPRNLLRQFHRLGNLYFFFLVVLNWFPQVEVFHREMTMLPLLVVLLATMAKDAVEDYRKYQYDKTINFTKTRQSFVDIWDTELCPLPLSFLATPRVVK</sequence>
<reference evidence="3" key="2">
    <citation type="submission" date="2025-09" db="UniProtKB">
        <authorList>
            <consortium name="Ensembl"/>
        </authorList>
    </citation>
    <scope>IDENTIFICATION</scope>
</reference>
<evidence type="ECO:0000259" key="2">
    <source>
        <dbReference type="Pfam" id="PF16209"/>
    </source>
</evidence>
<evidence type="ECO:0000313" key="3">
    <source>
        <dbReference type="Ensembl" id="ENSSCAP00000014535.1"/>
    </source>
</evidence>
<accession>A0A8C9N6V3</accession>
<dbReference type="InterPro" id="IPR023298">
    <property type="entry name" value="ATPase_P-typ_TM_dom_sf"/>
</dbReference>
<dbReference type="SUPFAM" id="SSF81665">
    <property type="entry name" value="Calcium ATPase, transmembrane domain M"/>
    <property type="match status" value="1"/>
</dbReference>
<dbReference type="GO" id="GO:0140326">
    <property type="term" value="F:ATPase-coupled intramembrane lipid transporter activity"/>
    <property type="evidence" value="ECO:0007669"/>
    <property type="project" value="TreeGrafter"/>
</dbReference>
<protein>
    <recommendedName>
        <fullName evidence="2">P-type ATPase N-terminal domain-containing protein</fullName>
    </recommendedName>
</protein>
<dbReference type="OMA" id="WKDWKQA"/>
<dbReference type="Proteomes" id="UP000694409">
    <property type="component" value="Unassembled WGS sequence"/>
</dbReference>
<keyword evidence="1" id="KW-0472">Membrane</keyword>
<feature type="transmembrane region" description="Helical" evidence="1">
    <location>
        <begin position="93"/>
        <end position="110"/>
    </location>
</feature>
<evidence type="ECO:0000256" key="1">
    <source>
        <dbReference type="SAM" id="Phobius"/>
    </source>
</evidence>
<dbReference type="GeneTree" id="ENSGT00940000159531"/>
<evidence type="ECO:0000313" key="4">
    <source>
        <dbReference type="Proteomes" id="UP000694409"/>
    </source>
</evidence>
<dbReference type="Ensembl" id="ENSSCAT00000016304.1">
    <property type="protein sequence ID" value="ENSSCAP00000014535.1"/>
    <property type="gene ID" value="ENSSCAG00000010684.1"/>
</dbReference>
<feature type="domain" description="P-type ATPase N-terminal" evidence="2">
    <location>
        <begin position="64"/>
        <end position="121"/>
    </location>
</feature>